<dbReference type="EMBL" id="CP081303">
    <property type="protein sequence ID" value="QZE15824.1"/>
    <property type="molecule type" value="Genomic_DNA"/>
</dbReference>
<accession>A0AC61NJA0</accession>
<reference evidence="1" key="1">
    <citation type="submission" date="2021-08" db="EMBL/GenBank/DDBJ databases">
        <title>Novel anaerobic bacterium isolated from sea squirt in East Sea, Republic of Korea.</title>
        <authorList>
            <person name="Nguyen T.H."/>
            <person name="Li Z."/>
            <person name="Lee Y.-J."/>
            <person name="Ko J."/>
            <person name="Kim S.-G."/>
        </authorList>
    </citation>
    <scope>NUCLEOTIDE SEQUENCE</scope>
    <source>
        <strain evidence="1">KCTC 25031</strain>
    </source>
</reference>
<dbReference type="Proteomes" id="UP000826212">
    <property type="component" value="Chromosome"/>
</dbReference>
<organism evidence="1 2">
    <name type="scientific">Halosquirtibacter laminarini</name>
    <dbReference type="NCBI Taxonomy" id="3374600"/>
    <lineage>
        <taxon>Bacteria</taxon>
        <taxon>Pseudomonadati</taxon>
        <taxon>Bacteroidota</taxon>
        <taxon>Bacteroidia</taxon>
        <taxon>Marinilabiliales</taxon>
        <taxon>Prolixibacteraceae</taxon>
        <taxon>Halosquirtibacter</taxon>
    </lineage>
</organism>
<evidence type="ECO:0000313" key="2">
    <source>
        <dbReference type="Proteomes" id="UP000826212"/>
    </source>
</evidence>
<keyword evidence="2" id="KW-1185">Reference proteome</keyword>
<evidence type="ECO:0000313" key="1">
    <source>
        <dbReference type="EMBL" id="QZE15824.1"/>
    </source>
</evidence>
<proteinExistence type="predicted"/>
<gene>
    <name evidence="1" type="ORF">K4L44_08330</name>
</gene>
<protein>
    <submittedName>
        <fullName evidence="1">Uncharacterized protein</fullName>
    </submittedName>
</protein>
<name>A0AC61NJA0_9BACT</name>
<sequence>MDNKLKHLTDKLYQEGVQKGKEAADEILAEANQEAAELVKAAEKKAAEIVAKAEKKAAELKDTTVSDLQMASDQAKERLKSEMISMVSGKVISEPITAAMMDVTFIQKVIETLLQNWSSSSNAMEIRVPEAQFETLQTQLSSAVKDTLENGLTLKPSASLHNGFEIAPSDGAFKMRFTNEDFDAYFMDQLRPKVVELLFDKK</sequence>